<name>A0A8S3ZXT5_9EUPU</name>
<protein>
    <submittedName>
        <fullName evidence="2">Uncharacterized protein</fullName>
    </submittedName>
</protein>
<keyword evidence="3" id="KW-1185">Reference proteome</keyword>
<proteinExistence type="predicted"/>
<dbReference type="AlphaFoldDB" id="A0A8S3ZXT5"/>
<evidence type="ECO:0000313" key="3">
    <source>
        <dbReference type="Proteomes" id="UP000678393"/>
    </source>
</evidence>
<keyword evidence="1" id="KW-0812">Transmembrane</keyword>
<evidence type="ECO:0000313" key="2">
    <source>
        <dbReference type="EMBL" id="CAG5134289.1"/>
    </source>
</evidence>
<comment type="caution">
    <text evidence="2">The sequence shown here is derived from an EMBL/GenBank/DDBJ whole genome shotgun (WGS) entry which is preliminary data.</text>
</comment>
<gene>
    <name evidence="2" type="ORF">CUNI_LOCUS19847</name>
</gene>
<reference evidence="2" key="1">
    <citation type="submission" date="2021-04" db="EMBL/GenBank/DDBJ databases">
        <authorList>
            <consortium name="Molecular Ecology Group"/>
        </authorList>
    </citation>
    <scope>NUCLEOTIDE SEQUENCE</scope>
</reference>
<dbReference type="Proteomes" id="UP000678393">
    <property type="component" value="Unassembled WGS sequence"/>
</dbReference>
<dbReference type="EMBL" id="CAJHNH020007013">
    <property type="protein sequence ID" value="CAG5134289.1"/>
    <property type="molecule type" value="Genomic_DNA"/>
</dbReference>
<evidence type="ECO:0000256" key="1">
    <source>
        <dbReference type="SAM" id="Phobius"/>
    </source>
</evidence>
<organism evidence="2 3">
    <name type="scientific">Candidula unifasciata</name>
    <dbReference type="NCBI Taxonomy" id="100452"/>
    <lineage>
        <taxon>Eukaryota</taxon>
        <taxon>Metazoa</taxon>
        <taxon>Spiralia</taxon>
        <taxon>Lophotrochozoa</taxon>
        <taxon>Mollusca</taxon>
        <taxon>Gastropoda</taxon>
        <taxon>Heterobranchia</taxon>
        <taxon>Euthyneura</taxon>
        <taxon>Panpulmonata</taxon>
        <taxon>Eupulmonata</taxon>
        <taxon>Stylommatophora</taxon>
        <taxon>Helicina</taxon>
        <taxon>Helicoidea</taxon>
        <taxon>Geomitridae</taxon>
        <taxon>Candidula</taxon>
    </lineage>
</organism>
<feature type="transmembrane region" description="Helical" evidence="1">
    <location>
        <begin position="130"/>
        <end position="152"/>
    </location>
</feature>
<keyword evidence="1" id="KW-1133">Transmembrane helix</keyword>
<accession>A0A8S3ZXT5</accession>
<sequence length="160" mass="18308">MAVRTHVVFVNLVLPLQFEDHKCSEDVVIDDAMFSWTVAEVKKHLVTHDSLAHFKQPPEFLDLLICMAGRGDNYASTQETLLRDDEVLANYAHYLHAGQLLLLRKRKLALEDHVTYWTKRLEQTGINADVMLGLFLVVAIMVTGACFGMNSIENTIWWQH</sequence>
<keyword evidence="1" id="KW-0472">Membrane</keyword>